<dbReference type="InterPro" id="IPR009057">
    <property type="entry name" value="Homeodomain-like_sf"/>
</dbReference>
<keyword evidence="1" id="KW-0805">Transcription regulation</keyword>
<organism evidence="7 8">
    <name type="scientific">Novosphingobium pituita</name>
    <dbReference type="NCBI Taxonomy" id="3056842"/>
    <lineage>
        <taxon>Bacteria</taxon>
        <taxon>Pseudomonadati</taxon>
        <taxon>Pseudomonadota</taxon>
        <taxon>Alphaproteobacteria</taxon>
        <taxon>Sphingomonadales</taxon>
        <taxon>Sphingomonadaceae</taxon>
        <taxon>Novosphingobium</taxon>
    </lineage>
</organism>
<keyword evidence="2 4" id="KW-0238">DNA-binding</keyword>
<feature type="DNA-binding region" description="H-T-H motif" evidence="4">
    <location>
        <begin position="45"/>
        <end position="64"/>
    </location>
</feature>
<evidence type="ECO:0000256" key="2">
    <source>
        <dbReference type="ARBA" id="ARBA00023125"/>
    </source>
</evidence>
<dbReference type="Gene3D" id="1.10.357.10">
    <property type="entry name" value="Tetracycline Repressor, domain 2"/>
    <property type="match status" value="1"/>
</dbReference>
<evidence type="ECO:0000313" key="8">
    <source>
        <dbReference type="Proteomes" id="UP001187221"/>
    </source>
</evidence>
<sequence>MVMPHTRKGPYGPSEKRETTRARNMEKIEAAAWKVFASIGLDGATVRDIVTQSDVSAGSFYNYFGTKEAVFGKLIADLVDRVRIEVAQARAKSAQVAAQGPDGVAVEDVEAMLARGYRVFMDVVLAIPEGPAFFEKNQHHIRSRLFGARQIDVLMADIAANVDELAASRGLSPGERQLLSAIIYASGTEALFVALRSGQTISAGYPDFLAQLLARGFGALIVGGQFGARPSVAAPAQGLDQQAESR</sequence>
<dbReference type="EMBL" id="BTFW01000001">
    <property type="protein sequence ID" value="GMM59719.1"/>
    <property type="molecule type" value="Genomic_DNA"/>
</dbReference>
<proteinExistence type="predicted"/>
<feature type="domain" description="HTH tetR-type" evidence="6">
    <location>
        <begin position="22"/>
        <end position="82"/>
    </location>
</feature>
<name>A0ABQ6P589_9SPHN</name>
<keyword evidence="8" id="KW-1185">Reference proteome</keyword>
<evidence type="ECO:0000256" key="1">
    <source>
        <dbReference type="ARBA" id="ARBA00023015"/>
    </source>
</evidence>
<dbReference type="PANTHER" id="PTHR30055:SF234">
    <property type="entry name" value="HTH-TYPE TRANSCRIPTIONAL REGULATOR BETI"/>
    <property type="match status" value="1"/>
</dbReference>
<dbReference type="InterPro" id="IPR001647">
    <property type="entry name" value="HTH_TetR"/>
</dbReference>
<dbReference type="Proteomes" id="UP001187221">
    <property type="component" value="Unassembled WGS sequence"/>
</dbReference>
<keyword evidence="3" id="KW-0804">Transcription</keyword>
<evidence type="ECO:0000256" key="5">
    <source>
        <dbReference type="SAM" id="MobiDB-lite"/>
    </source>
</evidence>
<dbReference type="PROSITE" id="PS01081">
    <property type="entry name" value="HTH_TETR_1"/>
    <property type="match status" value="1"/>
</dbReference>
<dbReference type="Pfam" id="PF00440">
    <property type="entry name" value="TetR_N"/>
    <property type="match status" value="1"/>
</dbReference>
<dbReference type="InterPro" id="IPR050109">
    <property type="entry name" value="HTH-type_TetR-like_transc_reg"/>
</dbReference>
<dbReference type="PROSITE" id="PS50977">
    <property type="entry name" value="HTH_TETR_2"/>
    <property type="match status" value="1"/>
</dbReference>
<accession>A0ABQ6P589</accession>
<comment type="caution">
    <text evidence="7">The sequence shown here is derived from an EMBL/GenBank/DDBJ whole genome shotgun (WGS) entry which is preliminary data.</text>
</comment>
<dbReference type="PANTHER" id="PTHR30055">
    <property type="entry name" value="HTH-TYPE TRANSCRIPTIONAL REGULATOR RUTR"/>
    <property type="match status" value="1"/>
</dbReference>
<evidence type="ECO:0000256" key="4">
    <source>
        <dbReference type="PROSITE-ProRule" id="PRU00335"/>
    </source>
</evidence>
<evidence type="ECO:0000256" key="3">
    <source>
        <dbReference type="ARBA" id="ARBA00023163"/>
    </source>
</evidence>
<dbReference type="SUPFAM" id="SSF46689">
    <property type="entry name" value="Homeodomain-like"/>
    <property type="match status" value="1"/>
</dbReference>
<dbReference type="InterPro" id="IPR023772">
    <property type="entry name" value="DNA-bd_HTH_TetR-type_CS"/>
</dbReference>
<gene>
    <name evidence="7" type="ORF">NUTIK01_04960</name>
</gene>
<evidence type="ECO:0000313" key="7">
    <source>
        <dbReference type="EMBL" id="GMM59719.1"/>
    </source>
</evidence>
<protein>
    <recommendedName>
        <fullName evidence="6">HTH tetR-type domain-containing protein</fullName>
    </recommendedName>
</protein>
<feature type="region of interest" description="Disordered" evidence="5">
    <location>
        <begin position="1"/>
        <end position="21"/>
    </location>
</feature>
<reference evidence="7 8" key="1">
    <citation type="submission" date="2023-06" db="EMBL/GenBank/DDBJ databases">
        <title>Draft genome sequence of Novosphingobium sp. strain IK01.</title>
        <authorList>
            <person name="Hatamoto M."/>
            <person name="Ikarashi T."/>
            <person name="Yamaguchi T."/>
        </authorList>
    </citation>
    <scope>NUCLEOTIDE SEQUENCE [LARGE SCALE GENOMIC DNA]</scope>
    <source>
        <strain evidence="7 8">IK01</strain>
    </source>
</reference>
<evidence type="ECO:0000259" key="6">
    <source>
        <dbReference type="PROSITE" id="PS50977"/>
    </source>
</evidence>